<accession>A0A212KGN5</accession>
<feature type="transmembrane region" description="Helical" evidence="1">
    <location>
        <begin position="107"/>
        <end position="130"/>
    </location>
</feature>
<reference evidence="2" key="1">
    <citation type="submission" date="2016-04" db="EMBL/GenBank/DDBJ databases">
        <authorList>
            <person name="Evans L.H."/>
            <person name="Alamgir A."/>
            <person name="Owens N."/>
            <person name="Weber N.D."/>
            <person name="Virtaneva K."/>
            <person name="Barbian K."/>
            <person name="Babar A."/>
            <person name="Rosenke K."/>
        </authorList>
    </citation>
    <scope>NUCLEOTIDE SEQUENCE</scope>
    <source>
        <strain evidence="2">86</strain>
    </source>
</reference>
<evidence type="ECO:0000313" key="2">
    <source>
        <dbReference type="EMBL" id="SBW10807.1"/>
    </source>
</evidence>
<proteinExistence type="predicted"/>
<sequence>MDAEKLSRLERLLERKLSSEEKERLHRVQDAFGISDNDALWELITAMEYQRKYYDELPGKISQAATEIFSGLSQAAQNEVALAQGKLAESVVKQAERLSLKSHIRTLLMWGALALVFLLLHGSLLMWLGFQIGSGQTQPPVMLLRMPVGFVLAGIGLFGGILFGTCAARSFSEGNPGWKKNLGIASGIVLVSMLVLSTAI</sequence>
<organism evidence="2">
    <name type="scientific">uncultured delta proteobacterium</name>
    <dbReference type="NCBI Taxonomy" id="34034"/>
    <lineage>
        <taxon>Bacteria</taxon>
        <taxon>Deltaproteobacteria</taxon>
        <taxon>environmental samples</taxon>
    </lineage>
</organism>
<dbReference type="EMBL" id="FLUQ01000007">
    <property type="protein sequence ID" value="SBW10807.1"/>
    <property type="molecule type" value="Genomic_DNA"/>
</dbReference>
<protein>
    <submittedName>
        <fullName evidence="2">Putative Fat-inducing protein 1</fullName>
    </submittedName>
</protein>
<feature type="transmembrane region" description="Helical" evidence="1">
    <location>
        <begin position="182"/>
        <end position="199"/>
    </location>
</feature>
<dbReference type="AlphaFoldDB" id="A0A212KGN5"/>
<keyword evidence="1" id="KW-0472">Membrane</keyword>
<evidence type="ECO:0000256" key="1">
    <source>
        <dbReference type="SAM" id="Phobius"/>
    </source>
</evidence>
<feature type="transmembrane region" description="Helical" evidence="1">
    <location>
        <begin position="150"/>
        <end position="170"/>
    </location>
</feature>
<name>A0A212KGN5_9DELT</name>
<keyword evidence="1" id="KW-1133">Transmembrane helix</keyword>
<keyword evidence="1" id="KW-0812">Transmembrane</keyword>
<gene>
    <name evidence="2" type="ORF">KL86DPRO_70038</name>
</gene>